<dbReference type="OrthoDB" id="428066at2"/>
<dbReference type="AlphaFoldDB" id="A0A1Z4UZ86"/>
<organism evidence="1 2">
    <name type="scientific">Dolichospermum compactum NIES-806</name>
    <dbReference type="NCBI Taxonomy" id="1973481"/>
    <lineage>
        <taxon>Bacteria</taxon>
        <taxon>Bacillati</taxon>
        <taxon>Cyanobacteriota</taxon>
        <taxon>Cyanophyceae</taxon>
        <taxon>Nostocales</taxon>
        <taxon>Aphanizomenonaceae</taxon>
        <taxon>Dolichospermum</taxon>
        <taxon>Dolichospermum compactum</taxon>
    </lineage>
</organism>
<accession>A0A1Z4UZ86</accession>
<dbReference type="RefSeq" id="WP_096663981.1">
    <property type="nucleotide sequence ID" value="NZ_AP018316.1"/>
</dbReference>
<proteinExistence type="predicted"/>
<dbReference type="KEGG" id="dcm:NIES806_06690"/>
<name>A0A1Z4UZ86_9CYAN</name>
<reference evidence="1 2" key="1">
    <citation type="submission" date="2017-06" db="EMBL/GenBank/DDBJ databases">
        <title>Genome sequencing of cyanobaciteial culture collection at National Institute for Environmental Studies (NIES).</title>
        <authorList>
            <person name="Hirose Y."/>
            <person name="Shimura Y."/>
            <person name="Fujisawa T."/>
            <person name="Nakamura Y."/>
            <person name="Kawachi M."/>
        </authorList>
    </citation>
    <scope>NUCLEOTIDE SEQUENCE [LARGE SCALE GENOMIC DNA]</scope>
    <source>
        <strain evidence="1 2">NIES-806</strain>
    </source>
</reference>
<sequence>MLQINKNCVLYQNQKPIPVQIPITEFEQIEEILENYGLAKLMEEVETDKILSKNKALKYLELLKNNNVES</sequence>
<keyword evidence="2" id="KW-1185">Reference proteome</keyword>
<protein>
    <submittedName>
        <fullName evidence="1">Uncharacterized protein</fullName>
    </submittedName>
</protein>
<dbReference type="InterPro" id="IPR049537">
    <property type="entry name" value="RelB-like"/>
</dbReference>
<dbReference type="Proteomes" id="UP000218702">
    <property type="component" value="Chromosome"/>
</dbReference>
<evidence type="ECO:0000313" key="2">
    <source>
        <dbReference type="Proteomes" id="UP000218702"/>
    </source>
</evidence>
<evidence type="ECO:0000313" key="1">
    <source>
        <dbReference type="EMBL" id="BAZ84483.1"/>
    </source>
</evidence>
<gene>
    <name evidence="1" type="ORF">NIES806_06690</name>
</gene>
<dbReference type="Pfam" id="PF18506">
    <property type="entry name" value="RelB-like"/>
    <property type="match status" value="1"/>
</dbReference>
<dbReference type="Gene3D" id="6.10.250.2100">
    <property type="match status" value="1"/>
</dbReference>
<dbReference type="EMBL" id="AP018316">
    <property type="protein sequence ID" value="BAZ84483.1"/>
    <property type="molecule type" value="Genomic_DNA"/>
</dbReference>